<proteinExistence type="predicted"/>
<dbReference type="AlphaFoldDB" id="A0A6J5YE68"/>
<accession>A0A6J5YE68</accession>
<organism evidence="1">
    <name type="scientific">freshwater metagenome</name>
    <dbReference type="NCBI Taxonomy" id="449393"/>
    <lineage>
        <taxon>unclassified sequences</taxon>
        <taxon>metagenomes</taxon>
        <taxon>ecological metagenomes</taxon>
    </lineage>
</organism>
<name>A0A6J5YE68_9ZZZZ</name>
<sequence>MSIKQLIKIRAGTAPGSHLGSHLEGSGDRCSSGGRFDLPVEHRLRKRTFELGTCPRAMQMVNGADSVVNRRAWKFDYWWLSDSDQLDPHGP</sequence>
<gene>
    <name evidence="1" type="ORF">UFOPK1392_00417</name>
</gene>
<protein>
    <submittedName>
        <fullName evidence="1">Unannotated protein</fullName>
    </submittedName>
</protein>
<reference evidence="1" key="1">
    <citation type="submission" date="2020-05" db="EMBL/GenBank/DDBJ databases">
        <authorList>
            <person name="Chiriac C."/>
            <person name="Salcher M."/>
            <person name="Ghai R."/>
            <person name="Kavagutti S V."/>
        </authorList>
    </citation>
    <scope>NUCLEOTIDE SEQUENCE</scope>
</reference>
<dbReference type="EMBL" id="CAEMXZ010000011">
    <property type="protein sequence ID" value="CAB4322681.1"/>
    <property type="molecule type" value="Genomic_DNA"/>
</dbReference>
<evidence type="ECO:0000313" key="1">
    <source>
        <dbReference type="EMBL" id="CAB4322681.1"/>
    </source>
</evidence>